<evidence type="ECO:0000313" key="2">
    <source>
        <dbReference type="EMBL" id="VDN09697.1"/>
    </source>
</evidence>
<feature type="domain" description="Nucleoporin Nup120/160 beta-propeller" evidence="1">
    <location>
        <begin position="90"/>
        <end position="193"/>
    </location>
</feature>
<evidence type="ECO:0000259" key="1">
    <source>
        <dbReference type="Pfam" id="PF11715"/>
    </source>
</evidence>
<reference evidence="2 3" key="1">
    <citation type="submission" date="2018-11" db="EMBL/GenBank/DDBJ databases">
        <authorList>
            <consortium name="Pathogen Informatics"/>
        </authorList>
    </citation>
    <scope>NUCLEOTIDE SEQUENCE [LARGE SCALE GENOMIC DNA]</scope>
</reference>
<dbReference type="EMBL" id="UYRU01047602">
    <property type="protein sequence ID" value="VDN09697.1"/>
    <property type="molecule type" value="Genomic_DNA"/>
</dbReference>
<protein>
    <recommendedName>
        <fullName evidence="1">Nucleoporin Nup120/160 beta-propeller domain-containing protein</fullName>
    </recommendedName>
</protein>
<dbReference type="OrthoDB" id="67716at2759"/>
<gene>
    <name evidence="2" type="ORF">DILT_LOCUS5528</name>
</gene>
<dbReference type="Pfam" id="PF11715">
    <property type="entry name" value="Beta-prop_Nup120_160"/>
    <property type="match status" value="1"/>
</dbReference>
<keyword evidence="3" id="KW-1185">Reference proteome</keyword>
<accession>A0A3P7LCQ1</accession>
<organism evidence="2 3">
    <name type="scientific">Dibothriocephalus latus</name>
    <name type="common">Fish tapeworm</name>
    <name type="synonym">Diphyllobothrium latum</name>
    <dbReference type="NCBI Taxonomy" id="60516"/>
    <lineage>
        <taxon>Eukaryota</taxon>
        <taxon>Metazoa</taxon>
        <taxon>Spiralia</taxon>
        <taxon>Lophotrochozoa</taxon>
        <taxon>Platyhelminthes</taxon>
        <taxon>Cestoda</taxon>
        <taxon>Eucestoda</taxon>
        <taxon>Diphyllobothriidea</taxon>
        <taxon>Diphyllobothriidae</taxon>
        <taxon>Dibothriocephalus</taxon>
    </lineage>
</organism>
<dbReference type="InterPro" id="IPR059141">
    <property type="entry name" value="Beta-prop_Nup120_160"/>
</dbReference>
<name>A0A3P7LCQ1_DIBLA</name>
<sequence length="259" mass="29516">MSLDNTGPELVKDQFFGTSAVIYIANPFIQQRGHHCYYTAYTTSPGDTVPAWQRLLPQEEAFCSEDPFAAPDNAQASLEDDDEMAEEAEVETRRKQASTTDITLFLDHIFRPNLFSKLAIYNALQSTLQCHNRPIARVNPNESLESLRITVTRCLSTELRSQMSATEFKNLLYAFHASVTDYHTQGCQPLGLFSLTPKPQTLYEQMQAIQLYTRESLLTRCRALVRNLSNNSVWLSHDRELFHDFDNFSNPKAVLGRLL</sequence>
<dbReference type="AlphaFoldDB" id="A0A3P7LCQ1"/>
<proteinExistence type="predicted"/>
<dbReference type="Proteomes" id="UP000281553">
    <property type="component" value="Unassembled WGS sequence"/>
</dbReference>
<evidence type="ECO:0000313" key="3">
    <source>
        <dbReference type="Proteomes" id="UP000281553"/>
    </source>
</evidence>